<dbReference type="SUPFAM" id="SSF49899">
    <property type="entry name" value="Concanavalin A-like lectins/glucanases"/>
    <property type="match status" value="1"/>
</dbReference>
<dbReference type="EMBL" id="KZ308418">
    <property type="protein sequence ID" value="KAG8229243.1"/>
    <property type="molecule type" value="Genomic_DNA"/>
</dbReference>
<dbReference type="InterPro" id="IPR013320">
    <property type="entry name" value="ConA-like_dom_sf"/>
</dbReference>
<feature type="domain" description="CBM39" evidence="7">
    <location>
        <begin position="1"/>
        <end position="84"/>
    </location>
</feature>
<evidence type="ECO:0000259" key="7">
    <source>
        <dbReference type="PROSITE" id="PS51969"/>
    </source>
</evidence>
<feature type="region of interest" description="Disordered" evidence="5">
    <location>
        <begin position="90"/>
        <end position="121"/>
    </location>
</feature>
<dbReference type="PROSITE" id="PS51969">
    <property type="entry name" value="CBM39"/>
    <property type="match status" value="1"/>
</dbReference>
<dbReference type="GO" id="GO:0030246">
    <property type="term" value="F:carbohydrate binding"/>
    <property type="evidence" value="ECO:0007669"/>
    <property type="project" value="InterPro"/>
</dbReference>
<accession>A0A8K0KB78</accession>
<feature type="domain" description="GH16" evidence="6">
    <location>
        <begin position="83"/>
        <end position="456"/>
    </location>
</feature>
<dbReference type="PROSITE" id="PS51762">
    <property type="entry name" value="GH16_2"/>
    <property type="match status" value="1"/>
</dbReference>
<dbReference type="InterPro" id="IPR031756">
    <property type="entry name" value="BGBP_N"/>
</dbReference>
<keyword evidence="4" id="KW-0391">Immunity</keyword>
<dbReference type="AlphaFoldDB" id="A0A8K0KB78"/>
<comment type="similarity">
    <text evidence="2">Belongs to the insect beta-1,3-glucan binding protein family.</text>
</comment>
<evidence type="ECO:0000256" key="3">
    <source>
        <dbReference type="ARBA" id="ARBA00022588"/>
    </source>
</evidence>
<dbReference type="GO" id="GO:0004553">
    <property type="term" value="F:hydrolase activity, hydrolyzing O-glycosyl compounds"/>
    <property type="evidence" value="ECO:0007669"/>
    <property type="project" value="InterPro"/>
</dbReference>
<keyword evidence="9" id="KW-1185">Reference proteome</keyword>
<dbReference type="Proteomes" id="UP000792457">
    <property type="component" value="Unassembled WGS sequence"/>
</dbReference>
<dbReference type="InterPro" id="IPR000757">
    <property type="entry name" value="Beta-glucanase-like"/>
</dbReference>
<evidence type="ECO:0000313" key="8">
    <source>
        <dbReference type="EMBL" id="KAG8229243.1"/>
    </source>
</evidence>
<comment type="caution">
    <text evidence="8">The sequence shown here is derived from an EMBL/GenBank/DDBJ whole genome shotgun (WGS) entry which is preliminary data.</text>
</comment>
<proteinExistence type="inferred from homology"/>
<evidence type="ECO:0000256" key="1">
    <source>
        <dbReference type="ARBA" id="ARBA00006865"/>
    </source>
</evidence>
<dbReference type="Gene3D" id="2.60.40.2140">
    <property type="entry name" value="Beta-1,3-glucan-recognition protein, N-terminal domain"/>
    <property type="match status" value="1"/>
</dbReference>
<comment type="similarity">
    <text evidence="1">Belongs to the glycosyl hydrolase 16 family.</text>
</comment>
<reference evidence="8" key="2">
    <citation type="submission" date="2017-10" db="EMBL/GenBank/DDBJ databases">
        <title>Ladona fulva Genome sequencing and assembly.</title>
        <authorList>
            <person name="Murali S."/>
            <person name="Richards S."/>
            <person name="Bandaranaike D."/>
            <person name="Bellair M."/>
            <person name="Blankenburg K."/>
            <person name="Chao H."/>
            <person name="Dinh H."/>
            <person name="Doddapaneni H."/>
            <person name="Dugan-Rocha S."/>
            <person name="Elkadiri S."/>
            <person name="Gnanaolivu R."/>
            <person name="Hernandez B."/>
            <person name="Skinner E."/>
            <person name="Javaid M."/>
            <person name="Lee S."/>
            <person name="Li M."/>
            <person name="Ming W."/>
            <person name="Munidasa M."/>
            <person name="Muniz J."/>
            <person name="Nguyen L."/>
            <person name="Hughes D."/>
            <person name="Osuji N."/>
            <person name="Pu L.-L."/>
            <person name="Puazo M."/>
            <person name="Qu C."/>
            <person name="Quiroz J."/>
            <person name="Raj R."/>
            <person name="Weissenberger G."/>
            <person name="Xin Y."/>
            <person name="Zou X."/>
            <person name="Han Y."/>
            <person name="Worley K."/>
            <person name="Muzny D."/>
            <person name="Gibbs R."/>
        </authorList>
    </citation>
    <scope>NUCLEOTIDE SEQUENCE</scope>
    <source>
        <strain evidence="8">Sampled in the wild</strain>
    </source>
</reference>
<evidence type="ECO:0000259" key="6">
    <source>
        <dbReference type="PROSITE" id="PS51762"/>
    </source>
</evidence>
<organism evidence="8 9">
    <name type="scientific">Ladona fulva</name>
    <name type="common">Scarce chaser dragonfly</name>
    <name type="synonym">Libellula fulva</name>
    <dbReference type="NCBI Taxonomy" id="123851"/>
    <lineage>
        <taxon>Eukaryota</taxon>
        <taxon>Metazoa</taxon>
        <taxon>Ecdysozoa</taxon>
        <taxon>Arthropoda</taxon>
        <taxon>Hexapoda</taxon>
        <taxon>Insecta</taxon>
        <taxon>Pterygota</taxon>
        <taxon>Palaeoptera</taxon>
        <taxon>Odonata</taxon>
        <taxon>Epiprocta</taxon>
        <taxon>Anisoptera</taxon>
        <taxon>Libelluloidea</taxon>
        <taxon>Libellulidae</taxon>
        <taxon>Ladona</taxon>
    </lineage>
</organism>
<feature type="non-terminal residue" evidence="8">
    <location>
        <position position="1"/>
    </location>
</feature>
<dbReference type="Pfam" id="PF15886">
    <property type="entry name" value="CBM39"/>
    <property type="match status" value="1"/>
</dbReference>
<dbReference type="PANTHER" id="PTHR10963">
    <property type="entry name" value="GLYCOSYL HYDROLASE-RELATED"/>
    <property type="match status" value="1"/>
</dbReference>
<evidence type="ECO:0000313" key="9">
    <source>
        <dbReference type="Proteomes" id="UP000792457"/>
    </source>
</evidence>
<gene>
    <name evidence="8" type="ORF">J437_LFUL007929</name>
</gene>
<name>A0A8K0KB78_LADFU</name>
<feature type="compositionally biased region" description="Pro residues" evidence="5">
    <location>
        <begin position="90"/>
        <end position="101"/>
    </location>
</feature>
<evidence type="ECO:0000256" key="4">
    <source>
        <dbReference type="ARBA" id="ARBA00022859"/>
    </source>
</evidence>
<dbReference type="Pfam" id="PF00722">
    <property type="entry name" value="Glyco_hydro_16"/>
    <property type="match status" value="1"/>
</dbReference>
<sequence length="456" mass="51421">SQGVKLFAFHSKVNEELLGTQAGTVNVDIKKKTRLADGKDYWVYTNSDVKLKVGDKLHYWYWVQHDDLGHQRLENVWTITALVSRDNPNQPPITVAPPIIPPTTRAPAGGGGTEVQPQPSCPKSVTIVNGAPACKGKLIFEEQFKKFDLRRWQHEITLSGGKNWEFQLYDNNRTNSYVRNENLIIKPTLTADRLGNDYHLFAGELSLQSGEPGEKCTNDYYHGCYKRAFGASILNPVQSARIRTHNSFSFMYGKVEVKAKLPAGDWIHPAIWLAPRHNEYGSWPASGIIMLAEARGNGRLKAADGKQIGGNSQVDLGLTFAPFLIPSGRLSTTPPLAGRFRSQNANPDEGGYLDTFHKYQLEWTPEYMKFSVDDKEVGRVAPKVKSGGLWHFANFPERVPGVENPWRFGTKLAPFDQEPSYDFWSQKNNWYRSWRPTANNGEHAALQVDYIKVWSL</sequence>
<dbReference type="GO" id="GO:0045087">
    <property type="term" value="P:innate immune response"/>
    <property type="evidence" value="ECO:0007669"/>
    <property type="project" value="UniProtKB-KW"/>
</dbReference>
<dbReference type="OrthoDB" id="4781at2759"/>
<evidence type="ECO:0000256" key="2">
    <source>
        <dbReference type="ARBA" id="ARBA00008781"/>
    </source>
</evidence>
<dbReference type="InterPro" id="IPR043030">
    <property type="entry name" value="BGBP_N_sf"/>
</dbReference>
<dbReference type="InterPro" id="IPR050546">
    <property type="entry name" value="Glycosyl_Hydrlase_16"/>
</dbReference>
<protein>
    <submittedName>
        <fullName evidence="8">Uncharacterized protein</fullName>
    </submittedName>
</protein>
<dbReference type="GO" id="GO:0005975">
    <property type="term" value="P:carbohydrate metabolic process"/>
    <property type="evidence" value="ECO:0007669"/>
    <property type="project" value="InterPro"/>
</dbReference>
<keyword evidence="3" id="KW-0399">Innate immunity</keyword>
<dbReference type="PANTHER" id="PTHR10963:SF55">
    <property type="entry name" value="GLYCOSIDE HYDROLASE FAMILY 16 PROTEIN"/>
    <property type="match status" value="1"/>
</dbReference>
<dbReference type="Gene3D" id="2.60.120.200">
    <property type="match status" value="1"/>
</dbReference>
<evidence type="ECO:0000256" key="5">
    <source>
        <dbReference type="SAM" id="MobiDB-lite"/>
    </source>
</evidence>
<reference evidence="8" key="1">
    <citation type="submission" date="2013-04" db="EMBL/GenBank/DDBJ databases">
        <authorList>
            <person name="Qu J."/>
            <person name="Murali S.C."/>
            <person name="Bandaranaike D."/>
            <person name="Bellair M."/>
            <person name="Blankenburg K."/>
            <person name="Chao H."/>
            <person name="Dinh H."/>
            <person name="Doddapaneni H."/>
            <person name="Downs B."/>
            <person name="Dugan-Rocha S."/>
            <person name="Elkadiri S."/>
            <person name="Gnanaolivu R.D."/>
            <person name="Hernandez B."/>
            <person name="Javaid M."/>
            <person name="Jayaseelan J.C."/>
            <person name="Lee S."/>
            <person name="Li M."/>
            <person name="Ming W."/>
            <person name="Munidasa M."/>
            <person name="Muniz J."/>
            <person name="Nguyen L."/>
            <person name="Ongeri F."/>
            <person name="Osuji N."/>
            <person name="Pu L.-L."/>
            <person name="Puazo M."/>
            <person name="Qu C."/>
            <person name="Quiroz J."/>
            <person name="Raj R."/>
            <person name="Weissenberger G."/>
            <person name="Xin Y."/>
            <person name="Zou X."/>
            <person name="Han Y."/>
            <person name="Richards S."/>
            <person name="Worley K."/>
            <person name="Muzny D."/>
            <person name="Gibbs R."/>
        </authorList>
    </citation>
    <scope>NUCLEOTIDE SEQUENCE</scope>
    <source>
        <strain evidence="8">Sampled in the wild</strain>
    </source>
</reference>